<feature type="transmembrane region" description="Helical" evidence="1">
    <location>
        <begin position="12"/>
        <end position="32"/>
    </location>
</feature>
<dbReference type="EMBL" id="PXWF02000155">
    <property type="protein sequence ID" value="PWF48722.1"/>
    <property type="molecule type" value="Genomic_DNA"/>
</dbReference>
<feature type="transmembrane region" description="Helical" evidence="1">
    <location>
        <begin position="52"/>
        <end position="74"/>
    </location>
</feature>
<feature type="transmembrane region" description="Helical" evidence="1">
    <location>
        <begin position="145"/>
        <end position="163"/>
    </location>
</feature>
<accession>A0A2U2HMP8</accession>
<gene>
    <name evidence="3" type="ORF">C7C56_010465</name>
</gene>
<protein>
    <submittedName>
        <fullName evidence="3">Acyltransferase</fullName>
    </submittedName>
</protein>
<dbReference type="AlphaFoldDB" id="A0A2U2HMP8"/>
<evidence type="ECO:0000313" key="4">
    <source>
        <dbReference type="Proteomes" id="UP000241421"/>
    </source>
</evidence>
<evidence type="ECO:0000259" key="2">
    <source>
        <dbReference type="Pfam" id="PF01757"/>
    </source>
</evidence>
<feature type="domain" description="Acyltransferase 3" evidence="2">
    <location>
        <begin position="8"/>
        <end position="360"/>
    </location>
</feature>
<keyword evidence="1" id="KW-0812">Transmembrane</keyword>
<comment type="caution">
    <text evidence="3">The sequence shown here is derived from an EMBL/GenBank/DDBJ whole genome shotgun (WGS) entry which is preliminary data.</text>
</comment>
<feature type="transmembrane region" description="Helical" evidence="1">
    <location>
        <begin position="319"/>
        <end position="339"/>
    </location>
</feature>
<dbReference type="OrthoDB" id="5504996at2"/>
<feature type="transmembrane region" description="Helical" evidence="1">
    <location>
        <begin position="248"/>
        <end position="269"/>
    </location>
</feature>
<dbReference type="InterPro" id="IPR050623">
    <property type="entry name" value="Glucan_succinyl_AcylTrfase"/>
</dbReference>
<feature type="transmembrane region" description="Helical" evidence="1">
    <location>
        <begin position="351"/>
        <end position="377"/>
    </location>
</feature>
<dbReference type="PANTHER" id="PTHR36927">
    <property type="entry name" value="BLR4337 PROTEIN"/>
    <property type="match status" value="1"/>
</dbReference>
<keyword evidence="1" id="KW-1133">Transmembrane helix</keyword>
<keyword evidence="4" id="KW-1185">Reference proteome</keyword>
<evidence type="ECO:0000313" key="3">
    <source>
        <dbReference type="EMBL" id="PWF48722.1"/>
    </source>
</evidence>
<dbReference type="GO" id="GO:0016747">
    <property type="term" value="F:acyltransferase activity, transferring groups other than amino-acyl groups"/>
    <property type="evidence" value="ECO:0007669"/>
    <property type="project" value="InterPro"/>
</dbReference>
<dbReference type="InterPro" id="IPR002656">
    <property type="entry name" value="Acyl_transf_3_dom"/>
</dbReference>
<name>A0A2U2HMP8_9BURK</name>
<keyword evidence="1" id="KW-0472">Membrane</keyword>
<dbReference type="RefSeq" id="WP_106757364.1">
    <property type="nucleotide sequence ID" value="NZ_PXWF02000155.1"/>
</dbReference>
<feature type="transmembrane region" description="Helical" evidence="1">
    <location>
        <begin position="95"/>
        <end position="116"/>
    </location>
</feature>
<evidence type="ECO:0000256" key="1">
    <source>
        <dbReference type="SAM" id="Phobius"/>
    </source>
</evidence>
<feature type="transmembrane region" description="Helical" evidence="1">
    <location>
        <begin position="184"/>
        <end position="208"/>
    </location>
</feature>
<proteinExistence type="predicted"/>
<dbReference type="Pfam" id="PF01757">
    <property type="entry name" value="Acyl_transf_3"/>
    <property type="match status" value="1"/>
</dbReference>
<reference evidence="3 4" key="1">
    <citation type="submission" date="2018-04" db="EMBL/GenBank/DDBJ databases">
        <title>Massilia violaceinigra sp. nov., a novel purple-pigmented bacterium isolated from Tianshan glacier, Xinjiang, China.</title>
        <authorList>
            <person name="Wang H."/>
        </authorList>
    </citation>
    <scope>NUCLEOTIDE SEQUENCE [LARGE SCALE GENOMIC DNA]</scope>
    <source>
        <strain evidence="3 4">B448-2</strain>
    </source>
</reference>
<sequence>MNQAGRLHALDNLRAVMMWLGIVLHVAVNHVAQSPLPWRDADTSPVAGLLMISIHAFRMPVFFILAGYFVALLVERRGLGGMVKNRVRRIALPFVIFWPVLLVMMGALVIAFNHLMARGTIGFDPSLLPKHGFGNGTPHTMHMWFLYYLFLFCLLSALIGGAAQRMPAWFKDAFDAAMHGSARSWWGVFVLTAPLALIGAAYPGGMLVLDGSFIPNPPELLHNGLFFVFGWTLHRHQETLLPHYSKQCWWYTAAGGIVFFFSLKLFSMFAVDPGRFPYMDALMAFNYNLAGWLLSFGMIGLFLRYLPRQNRLLRYVSESSYWVFLVHMVGTIGFGVLLYNAALGAPAKMGINIALTTLACLGSYHFFVRNTVVGVLLNGRRHTERAMPAAVPA</sequence>
<feature type="transmembrane region" description="Helical" evidence="1">
    <location>
        <begin position="289"/>
        <end position="307"/>
    </location>
</feature>
<organism evidence="3 4">
    <name type="scientific">Massilia glaciei</name>
    <dbReference type="NCBI Taxonomy" id="1524097"/>
    <lineage>
        <taxon>Bacteria</taxon>
        <taxon>Pseudomonadati</taxon>
        <taxon>Pseudomonadota</taxon>
        <taxon>Betaproteobacteria</taxon>
        <taxon>Burkholderiales</taxon>
        <taxon>Oxalobacteraceae</taxon>
        <taxon>Telluria group</taxon>
        <taxon>Massilia</taxon>
    </lineage>
</organism>
<keyword evidence="3" id="KW-0808">Transferase</keyword>
<dbReference type="PANTHER" id="PTHR36927:SF1">
    <property type="entry name" value="MDO-LIKE PROTEIN"/>
    <property type="match status" value="1"/>
</dbReference>
<keyword evidence="3" id="KW-0012">Acyltransferase</keyword>
<dbReference type="Proteomes" id="UP000241421">
    <property type="component" value="Unassembled WGS sequence"/>
</dbReference>